<comment type="similarity">
    <text evidence="2">Belongs to the ATP11 family.</text>
</comment>
<comment type="subcellular location">
    <subcellularLocation>
        <location evidence="1">Mitochondrion</location>
    </subcellularLocation>
</comment>
<dbReference type="FunCoup" id="A0A1Y2GCM2">
    <property type="interactions" value="266"/>
</dbReference>
<dbReference type="GO" id="GO:0033615">
    <property type="term" value="P:mitochondrial proton-transporting ATP synthase complex assembly"/>
    <property type="evidence" value="ECO:0007669"/>
    <property type="project" value="TreeGrafter"/>
</dbReference>
<dbReference type="InterPro" id="IPR010591">
    <property type="entry name" value="ATP11"/>
</dbReference>
<keyword evidence="3" id="KW-0809">Transit peptide</keyword>
<dbReference type="GeneID" id="33562867"/>
<reference evidence="6 7" key="1">
    <citation type="submission" date="2016-07" db="EMBL/GenBank/DDBJ databases">
        <title>Pervasive Adenine N6-methylation of Active Genes in Fungi.</title>
        <authorList>
            <consortium name="DOE Joint Genome Institute"/>
            <person name="Mondo S.J."/>
            <person name="Dannebaum R.O."/>
            <person name="Kuo R.C."/>
            <person name="Labutti K."/>
            <person name="Haridas S."/>
            <person name="Kuo A."/>
            <person name="Salamov A."/>
            <person name="Ahrendt S.R."/>
            <person name="Lipzen A."/>
            <person name="Sullivan W."/>
            <person name="Andreopoulos W.B."/>
            <person name="Clum A."/>
            <person name="Lindquist E."/>
            <person name="Daum C."/>
            <person name="Ramamoorthy G.K."/>
            <person name="Gryganskyi A."/>
            <person name="Culley D."/>
            <person name="Magnuson J.K."/>
            <person name="James T.Y."/>
            <person name="O'Malley M.A."/>
            <person name="Stajich J.E."/>
            <person name="Spatafora J.W."/>
            <person name="Visel A."/>
            <person name="Grigoriev I.V."/>
        </authorList>
    </citation>
    <scope>NUCLEOTIDE SEQUENCE [LARGE SCALE GENOMIC DNA]</scope>
    <source>
        <strain evidence="6 7">NRRL 3116</strain>
    </source>
</reference>
<feature type="region of interest" description="Disordered" evidence="5">
    <location>
        <begin position="72"/>
        <end position="110"/>
    </location>
</feature>
<evidence type="ECO:0000256" key="3">
    <source>
        <dbReference type="ARBA" id="ARBA00022946"/>
    </source>
</evidence>
<evidence type="ECO:0000256" key="2">
    <source>
        <dbReference type="ARBA" id="ARBA00009116"/>
    </source>
</evidence>
<gene>
    <name evidence="6" type="ORF">BCR41DRAFT_311249</name>
</gene>
<comment type="caution">
    <text evidence="6">The sequence shown here is derived from an EMBL/GenBank/DDBJ whole genome shotgun (WGS) entry which is preliminary data.</text>
</comment>
<protein>
    <submittedName>
        <fullName evidence="6">ATP11 protein-domain-containing protein</fullName>
    </submittedName>
</protein>
<dbReference type="RefSeq" id="XP_021877837.1">
    <property type="nucleotide sequence ID" value="XM_022021023.1"/>
</dbReference>
<dbReference type="EMBL" id="MCFF01000043">
    <property type="protein sequence ID" value="ORZ07041.1"/>
    <property type="molecule type" value="Genomic_DNA"/>
</dbReference>
<dbReference type="Proteomes" id="UP000193648">
    <property type="component" value="Unassembled WGS sequence"/>
</dbReference>
<accession>A0A1Y2GCM2</accession>
<dbReference type="Pfam" id="PF06644">
    <property type="entry name" value="ATP11"/>
    <property type="match status" value="1"/>
</dbReference>
<dbReference type="PANTHER" id="PTHR13126">
    <property type="entry name" value="CHAPERONE ATP11"/>
    <property type="match status" value="1"/>
</dbReference>
<evidence type="ECO:0000256" key="1">
    <source>
        <dbReference type="ARBA" id="ARBA00004173"/>
    </source>
</evidence>
<evidence type="ECO:0000256" key="4">
    <source>
        <dbReference type="ARBA" id="ARBA00023128"/>
    </source>
</evidence>
<name>A0A1Y2GCM2_9FUNG</name>
<evidence type="ECO:0000313" key="6">
    <source>
        <dbReference type="EMBL" id="ORZ07041.1"/>
    </source>
</evidence>
<feature type="compositionally biased region" description="Polar residues" evidence="5">
    <location>
        <begin position="72"/>
        <end position="83"/>
    </location>
</feature>
<dbReference type="PANTHER" id="PTHR13126:SF0">
    <property type="entry name" value="ATP SYNTHASE MITOCHONDRIAL F1 COMPLEX ASSEMBLY FACTOR 1"/>
    <property type="match status" value="1"/>
</dbReference>
<dbReference type="OrthoDB" id="16535at2759"/>
<keyword evidence="7" id="KW-1185">Reference proteome</keyword>
<sequence>MSKTHSHGPIFQNSKLATIAPGRIFFRSKHIDYTQKYAEKLKRKAQEEGVATVEELKAKLLPATQTAFKKVQLQESKPSSTVAESAVEKKGQIKNAEPSAKLHPAPESGSPSLDKLMKLDLIQDLDPESISKIWIQKHMDQEDTISAAVPADTYKKMLSRSKEYPMFLLPLSHGDGVEFYLMQFAFHQVIFTSLLEYKTHGENARPFLTLTHYPELIDSKGIVLMNGSVSTHPRVLTVDQAQILIFGMQQYYVSDHKEKYQLLQDFHKRPDQFSHQKLIDLTEISG</sequence>
<organism evidence="6 7">
    <name type="scientific">Lobosporangium transversale</name>
    <dbReference type="NCBI Taxonomy" id="64571"/>
    <lineage>
        <taxon>Eukaryota</taxon>
        <taxon>Fungi</taxon>
        <taxon>Fungi incertae sedis</taxon>
        <taxon>Mucoromycota</taxon>
        <taxon>Mortierellomycotina</taxon>
        <taxon>Mortierellomycetes</taxon>
        <taxon>Mortierellales</taxon>
        <taxon>Mortierellaceae</taxon>
        <taxon>Lobosporangium</taxon>
    </lineage>
</organism>
<dbReference type="GO" id="GO:0005739">
    <property type="term" value="C:mitochondrion"/>
    <property type="evidence" value="ECO:0007669"/>
    <property type="project" value="UniProtKB-SubCell"/>
</dbReference>
<proteinExistence type="inferred from homology"/>
<evidence type="ECO:0000256" key="5">
    <source>
        <dbReference type="SAM" id="MobiDB-lite"/>
    </source>
</evidence>
<dbReference type="AlphaFoldDB" id="A0A1Y2GCM2"/>
<dbReference type="STRING" id="64571.A0A1Y2GCM2"/>
<dbReference type="InParanoid" id="A0A1Y2GCM2"/>
<evidence type="ECO:0000313" key="7">
    <source>
        <dbReference type="Proteomes" id="UP000193648"/>
    </source>
</evidence>
<keyword evidence="4" id="KW-0496">Mitochondrion</keyword>